<dbReference type="Gene3D" id="3.40.630.30">
    <property type="match status" value="1"/>
</dbReference>
<dbReference type="SUPFAM" id="SSF55729">
    <property type="entry name" value="Acyl-CoA N-acyltransferases (Nat)"/>
    <property type="match status" value="1"/>
</dbReference>
<dbReference type="EMBL" id="JPGG01000017">
    <property type="protein sequence ID" value="KGC11278.1"/>
    <property type="molecule type" value="Genomic_DNA"/>
</dbReference>
<dbReference type="GO" id="GO:0016747">
    <property type="term" value="F:acyltransferase activity, transferring groups other than amino-acyl groups"/>
    <property type="evidence" value="ECO:0007669"/>
    <property type="project" value="InterPro"/>
</dbReference>
<evidence type="ECO:0000313" key="3">
    <source>
        <dbReference type="EMBL" id="PEH37768.1"/>
    </source>
</evidence>
<keyword evidence="3" id="KW-0808">Transferase</keyword>
<dbReference type="AlphaFoldDB" id="A0A095F1Q1"/>
<reference evidence="2 4" key="1">
    <citation type="submission" date="2014-04" db="EMBL/GenBank/DDBJ databases">
        <authorList>
            <person name="Bishop-Lilly K.A."/>
            <person name="Broomall S.M."/>
            <person name="Chain P.S."/>
            <person name="Chertkov O."/>
            <person name="Coyne S.R."/>
            <person name="Daligault H.E."/>
            <person name="Davenport K.W."/>
            <person name="Erkkila T."/>
            <person name="Frey K.G."/>
            <person name="Gibbons H.S."/>
            <person name="Gu W."/>
            <person name="Jaissle J."/>
            <person name="Johnson S.L."/>
            <person name="Koroleva G.I."/>
            <person name="Ladner J.T."/>
            <person name="Lo C.-C."/>
            <person name="Minogue T.D."/>
            <person name="Munk C."/>
            <person name="Palacios G.F."/>
            <person name="Redden C.L."/>
            <person name="Rosenzweig C.N."/>
            <person name="Scholz M.B."/>
            <person name="Teshima H."/>
            <person name="Xu Y."/>
        </authorList>
    </citation>
    <scope>NUCLEOTIDE SEQUENCE [LARGE SCALE GENOMIC DNA]</scope>
    <source>
        <strain evidence="2">Gladioli</strain>
        <strain evidence="4">gladioli</strain>
    </source>
</reference>
<dbReference type="KEGG" id="bgo:BM43_21"/>
<name>A0A095F1Q1_BURGA</name>
<dbReference type="InterPro" id="IPR000182">
    <property type="entry name" value="GNAT_dom"/>
</dbReference>
<dbReference type="Proteomes" id="UP000029590">
    <property type="component" value="Unassembled WGS sequence"/>
</dbReference>
<dbReference type="PANTHER" id="PTHR43610">
    <property type="entry name" value="BLL6696 PROTEIN"/>
    <property type="match status" value="1"/>
</dbReference>
<dbReference type="InterPro" id="IPR016181">
    <property type="entry name" value="Acyl_CoA_acyltransferase"/>
</dbReference>
<dbReference type="PANTHER" id="PTHR43610:SF1">
    <property type="entry name" value="N-ACETYLTRANSFERASE DOMAIN-CONTAINING PROTEIN"/>
    <property type="match status" value="1"/>
</dbReference>
<evidence type="ECO:0000259" key="1">
    <source>
        <dbReference type="PROSITE" id="PS51186"/>
    </source>
</evidence>
<evidence type="ECO:0000313" key="5">
    <source>
        <dbReference type="Proteomes" id="UP000220629"/>
    </source>
</evidence>
<dbReference type="EMBL" id="PDDY01000004">
    <property type="protein sequence ID" value="PEH37768.1"/>
    <property type="molecule type" value="Genomic_DNA"/>
</dbReference>
<sequence>MLGCRLRASFDISGRKRATVCDDERTATIANFLFPIPIMRTFDPVQLVGKAITLAPLRPLDTQDLSATVSDGELWTTPTTVIPRPEEMQRYIDRALAGHARGECVPYIIRLNDTGQAVGSIRTCKINRRHRRLEIGHIWLGRSFQGRRLHTEANYLLLCHVFDVGDFLRAQYLADETNAASRRAIRALGAIEEGVLRCERVMPGGRVRNTVVSSIIRDEWPTIRGRLRDRLYPDSR</sequence>
<comment type="caution">
    <text evidence="3">The sequence shown here is derived from an EMBL/GenBank/DDBJ whole genome shotgun (WGS) entry which is preliminary data.</text>
</comment>
<protein>
    <submittedName>
        <fullName evidence="2">Acetyltransferase domain protein</fullName>
    </submittedName>
    <submittedName>
        <fullName evidence="3">N-acetyltransferase</fullName>
    </submittedName>
</protein>
<organism evidence="3 5">
    <name type="scientific">Burkholderia gladioli</name>
    <name type="common">Pseudomonas marginata</name>
    <name type="synonym">Phytomonas marginata</name>
    <dbReference type="NCBI Taxonomy" id="28095"/>
    <lineage>
        <taxon>Bacteria</taxon>
        <taxon>Pseudomonadati</taxon>
        <taxon>Pseudomonadota</taxon>
        <taxon>Betaproteobacteria</taxon>
        <taxon>Burkholderiales</taxon>
        <taxon>Burkholderiaceae</taxon>
        <taxon>Burkholderia</taxon>
    </lineage>
</organism>
<feature type="domain" description="N-acetyltransferase" evidence="1">
    <location>
        <begin position="52"/>
        <end position="212"/>
    </location>
</feature>
<proteinExistence type="predicted"/>
<dbReference type="OrthoDB" id="5295305at2"/>
<accession>A0A095F1Q1</accession>
<reference evidence="5" key="2">
    <citation type="submission" date="2017-09" db="EMBL/GenBank/DDBJ databases">
        <title>FDA dAtabase for Regulatory Grade micrObial Sequences (FDA-ARGOS): Supporting development and validation of Infectious Disease Dx tests.</title>
        <authorList>
            <person name="Minogue T."/>
            <person name="Wolcott M."/>
            <person name="Wasieloski L."/>
            <person name="Aguilar W."/>
            <person name="Moore D."/>
            <person name="Tallon L."/>
            <person name="Sadzewicz L."/>
            <person name="Ott S."/>
            <person name="Zhao X."/>
            <person name="Nagaraj S."/>
            <person name="Vavikolanu K."/>
            <person name="Aluvathingal J."/>
            <person name="Nadendla S."/>
            <person name="Sichtig H."/>
        </authorList>
    </citation>
    <scope>NUCLEOTIDE SEQUENCE [LARGE SCALE GENOMIC DNA]</scope>
    <source>
        <strain evidence="5">FDAARGOS_390</strain>
    </source>
</reference>
<dbReference type="Pfam" id="PF13302">
    <property type="entry name" value="Acetyltransf_3"/>
    <property type="match status" value="1"/>
</dbReference>
<evidence type="ECO:0000313" key="4">
    <source>
        <dbReference type="Proteomes" id="UP000029590"/>
    </source>
</evidence>
<gene>
    <name evidence="3" type="ORF">CRM94_25090</name>
    <name evidence="2" type="ORF">DM48_7317</name>
</gene>
<evidence type="ECO:0000313" key="2">
    <source>
        <dbReference type="EMBL" id="KGC11278.1"/>
    </source>
</evidence>
<reference evidence="3" key="3">
    <citation type="submission" date="2017-09" db="EMBL/GenBank/DDBJ databases">
        <title>FDA dAtabase for Regulatory Grade micrObial Sequences (FDA-ARGOS): Supporting development and validation of Infectious Disease Dx tests.</title>
        <authorList>
            <person name="Minogue T."/>
            <person name="Wolcott M."/>
            <person name="Wasieloski L."/>
            <person name="Aguilar W."/>
            <person name="Moore D."/>
            <person name="Tallon L.J."/>
            <person name="Sadzewicz L."/>
            <person name="Ott S."/>
            <person name="Zhao X."/>
            <person name="Nagaraj S."/>
            <person name="Vavikolanu K."/>
            <person name="Aluvathingal J."/>
            <person name="Nadendla S."/>
            <person name="Sichtig H."/>
        </authorList>
    </citation>
    <scope>NUCLEOTIDE SEQUENCE</scope>
    <source>
        <strain evidence="3">FDAARGOS_390</strain>
    </source>
</reference>
<dbReference type="Proteomes" id="UP000220629">
    <property type="component" value="Unassembled WGS sequence"/>
</dbReference>
<dbReference type="PROSITE" id="PS51186">
    <property type="entry name" value="GNAT"/>
    <property type="match status" value="1"/>
</dbReference>